<accession>A0AA40FK10</accession>
<reference evidence="1" key="1">
    <citation type="submission" date="2021-10" db="EMBL/GenBank/DDBJ databases">
        <title>Melipona bicolor Genome sequencing and assembly.</title>
        <authorList>
            <person name="Araujo N.S."/>
            <person name="Arias M.C."/>
        </authorList>
    </citation>
    <scope>NUCLEOTIDE SEQUENCE</scope>
    <source>
        <strain evidence="1">USP_2M_L1-L4_2017</strain>
        <tissue evidence="1">Whole body</tissue>
    </source>
</reference>
<sequence length="58" mass="6689">MNVAEPSMKNIWGKTKGTMAVASVENRGNVVEIERQKFRGWMVKLETRTMKTDMKKDT</sequence>
<name>A0AA40FK10_9HYME</name>
<comment type="caution">
    <text evidence="1">The sequence shown here is derived from an EMBL/GenBank/DDBJ whole genome shotgun (WGS) entry which is preliminary data.</text>
</comment>
<dbReference type="AlphaFoldDB" id="A0AA40FK10"/>
<proteinExistence type="predicted"/>
<organism evidence="1 2">
    <name type="scientific">Melipona bicolor</name>
    <dbReference type="NCBI Taxonomy" id="60889"/>
    <lineage>
        <taxon>Eukaryota</taxon>
        <taxon>Metazoa</taxon>
        <taxon>Ecdysozoa</taxon>
        <taxon>Arthropoda</taxon>
        <taxon>Hexapoda</taxon>
        <taxon>Insecta</taxon>
        <taxon>Pterygota</taxon>
        <taxon>Neoptera</taxon>
        <taxon>Endopterygota</taxon>
        <taxon>Hymenoptera</taxon>
        <taxon>Apocrita</taxon>
        <taxon>Aculeata</taxon>
        <taxon>Apoidea</taxon>
        <taxon>Anthophila</taxon>
        <taxon>Apidae</taxon>
        <taxon>Melipona</taxon>
    </lineage>
</organism>
<evidence type="ECO:0000313" key="1">
    <source>
        <dbReference type="EMBL" id="KAK1120553.1"/>
    </source>
</evidence>
<evidence type="ECO:0000313" key="2">
    <source>
        <dbReference type="Proteomes" id="UP001177670"/>
    </source>
</evidence>
<dbReference type="EMBL" id="JAHYIQ010000030">
    <property type="protein sequence ID" value="KAK1120553.1"/>
    <property type="molecule type" value="Genomic_DNA"/>
</dbReference>
<protein>
    <submittedName>
        <fullName evidence="1">Uncharacterized protein</fullName>
    </submittedName>
</protein>
<dbReference type="Proteomes" id="UP001177670">
    <property type="component" value="Unassembled WGS sequence"/>
</dbReference>
<gene>
    <name evidence="1" type="ORF">K0M31_012159</name>
</gene>
<keyword evidence="2" id="KW-1185">Reference proteome</keyword>